<keyword evidence="2" id="KW-0378">Hydrolase</keyword>
<dbReference type="CDD" id="cd04332">
    <property type="entry name" value="YbaK_like"/>
    <property type="match status" value="1"/>
</dbReference>
<evidence type="ECO:0000259" key="1">
    <source>
        <dbReference type="Pfam" id="PF04073"/>
    </source>
</evidence>
<evidence type="ECO:0000313" key="3">
    <source>
        <dbReference type="Proteomes" id="UP000585272"/>
    </source>
</evidence>
<name>A0A840IFC5_9ACTN</name>
<protein>
    <submittedName>
        <fullName evidence="2">Ala-tRNA(Pro) deacylase</fullName>
        <ecNumber evidence="2">3.1.1.-</ecNumber>
    </submittedName>
</protein>
<dbReference type="Pfam" id="PF04073">
    <property type="entry name" value="tRNA_edit"/>
    <property type="match status" value="1"/>
</dbReference>
<accession>A0A840IFC5</accession>
<dbReference type="InterPro" id="IPR007214">
    <property type="entry name" value="YbaK/aa-tRNA-synth-assoc-dom"/>
</dbReference>
<proteinExistence type="predicted"/>
<dbReference type="Proteomes" id="UP000585272">
    <property type="component" value="Unassembled WGS sequence"/>
</dbReference>
<dbReference type="EMBL" id="JACHNU010000004">
    <property type="protein sequence ID" value="MBB4663529.1"/>
    <property type="molecule type" value="Genomic_DNA"/>
</dbReference>
<dbReference type="PANTHER" id="PTHR30411">
    <property type="entry name" value="CYTOPLASMIC PROTEIN"/>
    <property type="match status" value="1"/>
</dbReference>
<dbReference type="Gene3D" id="3.90.960.10">
    <property type="entry name" value="YbaK/aminoacyl-tRNA synthetase-associated domain"/>
    <property type="match status" value="1"/>
</dbReference>
<dbReference type="RefSeq" id="WP_246345334.1">
    <property type="nucleotide sequence ID" value="NZ_JACHNU010000004.1"/>
</dbReference>
<dbReference type="EC" id="3.1.1.-" evidence="2"/>
<sequence length="179" mass="19155">MENPDPSATSGFESVVHHLDAHGVAYEVVEHDVTSTAVGDAAASNVDPAAAGKTLVLHDHRGYSLAVVPADQHLDIAHVRELTGASSHLRLASEEEMARDLPLYEVGAVPPIGPRLPAIDVVDVRLVGVDRALFAAGDHRHSLLVSVSDLLRLAEPRVADVCEVRDERDPEDREGFFPG</sequence>
<feature type="domain" description="YbaK/aminoacyl-tRNA synthetase-associated" evidence="1">
    <location>
        <begin position="36"/>
        <end position="153"/>
    </location>
</feature>
<dbReference type="GO" id="GO:0002161">
    <property type="term" value="F:aminoacyl-tRNA deacylase activity"/>
    <property type="evidence" value="ECO:0007669"/>
    <property type="project" value="InterPro"/>
</dbReference>
<comment type="caution">
    <text evidence="2">The sequence shown here is derived from an EMBL/GenBank/DDBJ whole genome shotgun (WGS) entry which is preliminary data.</text>
</comment>
<dbReference type="AlphaFoldDB" id="A0A840IFC5"/>
<evidence type="ECO:0000313" key="2">
    <source>
        <dbReference type="EMBL" id="MBB4663529.1"/>
    </source>
</evidence>
<keyword evidence="3" id="KW-1185">Reference proteome</keyword>
<organism evidence="2 3">
    <name type="scientific">Conexibacter arvalis</name>
    <dbReference type="NCBI Taxonomy" id="912552"/>
    <lineage>
        <taxon>Bacteria</taxon>
        <taxon>Bacillati</taxon>
        <taxon>Actinomycetota</taxon>
        <taxon>Thermoleophilia</taxon>
        <taxon>Solirubrobacterales</taxon>
        <taxon>Conexibacteraceae</taxon>
        <taxon>Conexibacter</taxon>
    </lineage>
</organism>
<dbReference type="PANTHER" id="PTHR30411:SF9">
    <property type="entry name" value="MULTIFUNCTIONAL SER_THR-TRNA DEACYLASE PROXP-Y"/>
    <property type="match status" value="1"/>
</dbReference>
<dbReference type="InterPro" id="IPR036754">
    <property type="entry name" value="YbaK/aa-tRNA-synt-asso_dom_sf"/>
</dbReference>
<dbReference type="SUPFAM" id="SSF55826">
    <property type="entry name" value="YbaK/ProRS associated domain"/>
    <property type="match status" value="1"/>
</dbReference>
<reference evidence="2 3" key="1">
    <citation type="submission" date="2020-08" db="EMBL/GenBank/DDBJ databases">
        <title>Genomic Encyclopedia of Archaeal and Bacterial Type Strains, Phase II (KMG-II): from individual species to whole genera.</title>
        <authorList>
            <person name="Goeker M."/>
        </authorList>
    </citation>
    <scope>NUCLEOTIDE SEQUENCE [LARGE SCALE GENOMIC DNA]</scope>
    <source>
        <strain evidence="2 3">DSM 23288</strain>
    </source>
</reference>
<gene>
    <name evidence="2" type="ORF">BDZ31_003124</name>
</gene>